<name>A0AAV2JPM0_KNICA</name>
<keyword evidence="2" id="KW-1185">Reference proteome</keyword>
<accession>A0AAV2JPM0</accession>
<evidence type="ECO:0000313" key="2">
    <source>
        <dbReference type="Proteomes" id="UP001497482"/>
    </source>
</evidence>
<proteinExistence type="predicted"/>
<dbReference type="AlphaFoldDB" id="A0AAV2JPM0"/>
<evidence type="ECO:0000313" key="1">
    <source>
        <dbReference type="EMBL" id="CAL1579494.1"/>
    </source>
</evidence>
<organism evidence="1 2">
    <name type="scientific">Knipowitschia caucasica</name>
    <name type="common">Caucasian dwarf goby</name>
    <name type="synonym">Pomatoschistus caucasicus</name>
    <dbReference type="NCBI Taxonomy" id="637954"/>
    <lineage>
        <taxon>Eukaryota</taxon>
        <taxon>Metazoa</taxon>
        <taxon>Chordata</taxon>
        <taxon>Craniata</taxon>
        <taxon>Vertebrata</taxon>
        <taxon>Euteleostomi</taxon>
        <taxon>Actinopterygii</taxon>
        <taxon>Neopterygii</taxon>
        <taxon>Teleostei</taxon>
        <taxon>Neoteleostei</taxon>
        <taxon>Acanthomorphata</taxon>
        <taxon>Gobiaria</taxon>
        <taxon>Gobiiformes</taxon>
        <taxon>Gobioidei</taxon>
        <taxon>Gobiidae</taxon>
        <taxon>Gobiinae</taxon>
        <taxon>Knipowitschia</taxon>
    </lineage>
</organism>
<protein>
    <submittedName>
        <fullName evidence="1">Uncharacterized protein</fullName>
    </submittedName>
</protein>
<dbReference type="Proteomes" id="UP001497482">
    <property type="component" value="Chromosome 14"/>
</dbReference>
<dbReference type="EMBL" id="OZ035836">
    <property type="protein sequence ID" value="CAL1579494.1"/>
    <property type="molecule type" value="Genomic_DNA"/>
</dbReference>
<reference evidence="1 2" key="1">
    <citation type="submission" date="2024-04" db="EMBL/GenBank/DDBJ databases">
        <authorList>
            <person name="Waldvogel A.-M."/>
            <person name="Schoenle A."/>
        </authorList>
    </citation>
    <scope>NUCLEOTIDE SEQUENCE [LARGE SCALE GENOMIC DNA]</scope>
</reference>
<gene>
    <name evidence="1" type="ORF">KC01_LOCUS10540</name>
</gene>
<sequence length="104" mass="11910">MEEMMPFAVELMAAVMMLDDQDWQKLIPEKGCDNLDWQDGEQSQSRVDRELEPVSCHPLLLLLLLLSQWSSAEHGKMYTLECAYVRAQKTTRSLTIAALTKHSI</sequence>